<comment type="caution">
    <text evidence="2">The sequence shown here is derived from an EMBL/GenBank/DDBJ whole genome shotgun (WGS) entry which is preliminary data.</text>
</comment>
<feature type="region of interest" description="Disordered" evidence="1">
    <location>
        <begin position="1"/>
        <end position="20"/>
    </location>
</feature>
<organism evidence="2 3">
    <name type="scientific">Paraburkholderia rhynchosiae</name>
    <dbReference type="NCBI Taxonomy" id="487049"/>
    <lineage>
        <taxon>Bacteria</taxon>
        <taxon>Pseudomonadati</taxon>
        <taxon>Pseudomonadota</taxon>
        <taxon>Betaproteobacteria</taxon>
        <taxon>Burkholderiales</taxon>
        <taxon>Burkholderiaceae</taxon>
        <taxon>Paraburkholderia</taxon>
    </lineage>
</organism>
<reference evidence="2 3" key="1">
    <citation type="submission" date="2018-01" db="EMBL/GenBank/DDBJ databases">
        <title>Whole genome analyses suggest that Burkholderia sensu lato contains two further novel genera in the rhizoxinica-symbiotica group Mycetohabitans gen. nov., and Trinickia gen. nov.: implications for the evolution of diazotrophy and nodulation in the Burkholderiaceae.</title>
        <authorList>
            <person name="Estrada-de los Santos P."/>
            <person name="Palmer M."/>
            <person name="Chavez-Ramirez B."/>
            <person name="Beukes C."/>
            <person name="Steenkamp E.T."/>
            <person name="Hirsch A.M."/>
            <person name="Manyaka P."/>
            <person name="Maluk M."/>
            <person name="Lafos M."/>
            <person name="Crook M."/>
            <person name="Gross E."/>
            <person name="Simon M.F."/>
            <person name="Bueno dos Reis Junior F."/>
            <person name="Poole P.S."/>
            <person name="Venter S.N."/>
            <person name="James E.K."/>
        </authorList>
    </citation>
    <scope>NUCLEOTIDE SEQUENCE [LARGE SCALE GENOMIC DNA]</scope>
    <source>
        <strain evidence="2 3">WSM 3937</strain>
    </source>
</reference>
<keyword evidence="3" id="KW-1185">Reference proteome</keyword>
<gene>
    <name evidence="2" type="ORF">C0Z16_20180</name>
</gene>
<sequence length="73" mass="8459">MTRRAPLRPQKPPESVRARRRQAAAAVAARWWCKFRQASSSRFTAKFLADGSQVDRFKFNVALRARHSVFAHF</sequence>
<accession>A0ABX4V1R5</accession>
<evidence type="ECO:0000313" key="2">
    <source>
        <dbReference type="EMBL" id="PMS29093.1"/>
    </source>
</evidence>
<evidence type="ECO:0000313" key="3">
    <source>
        <dbReference type="Proteomes" id="UP000235659"/>
    </source>
</evidence>
<protein>
    <submittedName>
        <fullName evidence="2">Uncharacterized protein</fullName>
    </submittedName>
</protein>
<proteinExistence type="predicted"/>
<dbReference type="EMBL" id="PNXY01000014">
    <property type="protein sequence ID" value="PMS29093.1"/>
    <property type="molecule type" value="Genomic_DNA"/>
</dbReference>
<evidence type="ECO:0000256" key="1">
    <source>
        <dbReference type="SAM" id="MobiDB-lite"/>
    </source>
</evidence>
<dbReference type="Proteomes" id="UP000235659">
    <property type="component" value="Unassembled WGS sequence"/>
</dbReference>
<name>A0ABX4V1R5_9BURK</name>